<gene>
    <name evidence="1" type="ORF">M9H77_19300</name>
</gene>
<name>A0ACC0BA06_CATRO</name>
<dbReference type="Proteomes" id="UP001060085">
    <property type="component" value="Linkage Group LG04"/>
</dbReference>
<comment type="caution">
    <text evidence="1">The sequence shown here is derived from an EMBL/GenBank/DDBJ whole genome shotgun (WGS) entry which is preliminary data.</text>
</comment>
<evidence type="ECO:0000313" key="1">
    <source>
        <dbReference type="EMBL" id="KAI5669447.1"/>
    </source>
</evidence>
<reference evidence="2" key="1">
    <citation type="journal article" date="2023" name="Nat. Plants">
        <title>Single-cell RNA sequencing provides a high-resolution roadmap for understanding the multicellular compartmentation of specialized metabolism.</title>
        <authorList>
            <person name="Sun S."/>
            <person name="Shen X."/>
            <person name="Li Y."/>
            <person name="Li Y."/>
            <person name="Wang S."/>
            <person name="Li R."/>
            <person name="Zhang H."/>
            <person name="Shen G."/>
            <person name="Guo B."/>
            <person name="Wei J."/>
            <person name="Xu J."/>
            <person name="St-Pierre B."/>
            <person name="Chen S."/>
            <person name="Sun C."/>
        </authorList>
    </citation>
    <scope>NUCLEOTIDE SEQUENCE [LARGE SCALE GENOMIC DNA]</scope>
</reference>
<accession>A0ACC0BA06</accession>
<sequence length="301" mass="34017">MHLLTFKCNKELKSKNRTRGAVLYNWFTFMEVNSVRGSDGELLASGGHDKEPNATHEGHSMVITDVRFSPALGFLATSSIDKTVRVWDTDNFLHHCVATFAAWLFSSYVYWTPLWYNFTDFHPIKDDLICSCDWSGEIRYWTINDGSCAGVFKGGNYQVRFQPCLGRYLAAASDDVLSIMDVEKQTCLYSMKGHIKPISYLCWDPSGTLLASLSEDSIRIWTFTPGNEGRCVHQLNGENFFSCAFHPTHPWLLASLVIWDTIENKRMSISAHKGIISWLAASGVSGFIASTSHDNFLKLRR</sequence>
<dbReference type="EMBL" id="CM044704">
    <property type="protein sequence ID" value="KAI5669447.1"/>
    <property type="molecule type" value="Genomic_DNA"/>
</dbReference>
<proteinExistence type="predicted"/>
<organism evidence="1 2">
    <name type="scientific">Catharanthus roseus</name>
    <name type="common">Madagascar periwinkle</name>
    <name type="synonym">Vinca rosea</name>
    <dbReference type="NCBI Taxonomy" id="4058"/>
    <lineage>
        <taxon>Eukaryota</taxon>
        <taxon>Viridiplantae</taxon>
        <taxon>Streptophyta</taxon>
        <taxon>Embryophyta</taxon>
        <taxon>Tracheophyta</taxon>
        <taxon>Spermatophyta</taxon>
        <taxon>Magnoliopsida</taxon>
        <taxon>eudicotyledons</taxon>
        <taxon>Gunneridae</taxon>
        <taxon>Pentapetalae</taxon>
        <taxon>asterids</taxon>
        <taxon>lamiids</taxon>
        <taxon>Gentianales</taxon>
        <taxon>Apocynaceae</taxon>
        <taxon>Rauvolfioideae</taxon>
        <taxon>Vinceae</taxon>
        <taxon>Catharanthinae</taxon>
        <taxon>Catharanthus</taxon>
    </lineage>
</organism>
<keyword evidence="2" id="KW-1185">Reference proteome</keyword>
<protein>
    <submittedName>
        <fullName evidence="1">Uncharacterized protein</fullName>
    </submittedName>
</protein>
<evidence type="ECO:0000313" key="2">
    <source>
        <dbReference type="Proteomes" id="UP001060085"/>
    </source>
</evidence>